<sequence length="55" mass="6489">MVFILSHFFNLNRLDCMVLQVTYGFPDLQPGSLFSRSFLVLRVRGDNQVLSRRQR</sequence>
<name>A0A2I2FGN1_ASPCN</name>
<keyword evidence="2" id="KW-1185">Reference proteome</keyword>
<protein>
    <submittedName>
        <fullName evidence="1">Uncharacterized protein</fullName>
    </submittedName>
</protein>
<reference evidence="1 2" key="1">
    <citation type="submission" date="2017-12" db="EMBL/GenBank/DDBJ databases">
        <authorList>
            <consortium name="DOE Joint Genome Institute"/>
            <person name="Haridas S."/>
            <person name="Kjaerbolling I."/>
            <person name="Vesth T.C."/>
            <person name="Frisvad J.C."/>
            <person name="Nybo J.L."/>
            <person name="Theobald S."/>
            <person name="Kuo A."/>
            <person name="Bowyer P."/>
            <person name="Matsuda Y."/>
            <person name="Mondo S."/>
            <person name="Lyhne E.K."/>
            <person name="Kogle M.E."/>
            <person name="Clum A."/>
            <person name="Lipzen A."/>
            <person name="Salamov A."/>
            <person name="Ngan C.Y."/>
            <person name="Daum C."/>
            <person name="Chiniquy J."/>
            <person name="Barry K."/>
            <person name="LaButti K."/>
            <person name="Simmons B.A."/>
            <person name="Magnuson J.K."/>
            <person name="Mortensen U.H."/>
            <person name="Larsen T.O."/>
            <person name="Grigoriev I.V."/>
            <person name="Baker S.E."/>
            <person name="Andersen M.R."/>
            <person name="Nordberg H.P."/>
            <person name="Cantor M.N."/>
            <person name="Hua S.X."/>
        </authorList>
    </citation>
    <scope>NUCLEOTIDE SEQUENCE [LARGE SCALE GENOMIC DNA]</scope>
    <source>
        <strain evidence="1 2">CBS 102.13</strain>
    </source>
</reference>
<evidence type="ECO:0000313" key="2">
    <source>
        <dbReference type="Proteomes" id="UP000234585"/>
    </source>
</evidence>
<dbReference type="OrthoDB" id="5378633at2759"/>
<dbReference type="Proteomes" id="UP000234585">
    <property type="component" value="Unassembled WGS sequence"/>
</dbReference>
<accession>A0A2I2FGN1</accession>
<evidence type="ECO:0000313" key="1">
    <source>
        <dbReference type="EMBL" id="PLB39774.1"/>
    </source>
</evidence>
<dbReference type="RefSeq" id="XP_024673786.1">
    <property type="nucleotide sequence ID" value="XM_024811861.1"/>
</dbReference>
<dbReference type="GeneID" id="36519021"/>
<dbReference type="EMBL" id="KZ559127">
    <property type="protein sequence ID" value="PLB39774.1"/>
    <property type="molecule type" value="Genomic_DNA"/>
</dbReference>
<dbReference type="AlphaFoldDB" id="A0A2I2FGN1"/>
<gene>
    <name evidence="1" type="ORF">BDW47DRAFT_102381</name>
</gene>
<proteinExistence type="predicted"/>
<organism evidence="1 2">
    <name type="scientific">Aspergillus candidus</name>
    <dbReference type="NCBI Taxonomy" id="41067"/>
    <lineage>
        <taxon>Eukaryota</taxon>
        <taxon>Fungi</taxon>
        <taxon>Dikarya</taxon>
        <taxon>Ascomycota</taxon>
        <taxon>Pezizomycotina</taxon>
        <taxon>Eurotiomycetes</taxon>
        <taxon>Eurotiomycetidae</taxon>
        <taxon>Eurotiales</taxon>
        <taxon>Aspergillaceae</taxon>
        <taxon>Aspergillus</taxon>
        <taxon>Aspergillus subgen. Circumdati</taxon>
    </lineage>
</organism>